<comment type="caution">
    <text evidence="4">The sequence shown here is derived from an EMBL/GenBank/DDBJ whole genome shotgun (WGS) entry which is preliminary data.</text>
</comment>
<feature type="chain" id="PRO_5038700209" description="PepSY domain-containing protein" evidence="2">
    <location>
        <begin position="21"/>
        <end position="195"/>
    </location>
</feature>
<name>A0A7K1LH28_9MICC</name>
<reference evidence="4 5" key="1">
    <citation type="submission" date="2019-12" db="EMBL/GenBank/DDBJ databases">
        <authorList>
            <person name="Li J."/>
            <person name="Shi Y."/>
            <person name="Xu G."/>
            <person name="Xiao D."/>
            <person name="Ran X."/>
        </authorList>
    </citation>
    <scope>NUCLEOTIDE SEQUENCE [LARGE SCALE GENOMIC DNA]</scope>
    <source>
        <strain evidence="4 5">JCM 15915</strain>
    </source>
</reference>
<feature type="compositionally biased region" description="Basic and acidic residues" evidence="1">
    <location>
        <begin position="177"/>
        <end position="195"/>
    </location>
</feature>
<feature type="compositionally biased region" description="Low complexity" evidence="1">
    <location>
        <begin position="30"/>
        <end position="44"/>
    </location>
</feature>
<dbReference type="RefSeq" id="WP_129315176.1">
    <property type="nucleotide sequence ID" value="NZ_JBITVH010000002.1"/>
</dbReference>
<evidence type="ECO:0000313" key="5">
    <source>
        <dbReference type="Proteomes" id="UP000462152"/>
    </source>
</evidence>
<dbReference type="Gene3D" id="3.10.450.40">
    <property type="match status" value="2"/>
</dbReference>
<protein>
    <recommendedName>
        <fullName evidence="3">PepSY domain-containing protein</fullName>
    </recommendedName>
</protein>
<feature type="domain" description="PepSY" evidence="3">
    <location>
        <begin position="57"/>
        <end position="108"/>
    </location>
</feature>
<keyword evidence="2" id="KW-0732">Signal</keyword>
<feature type="compositionally biased region" description="Basic and acidic residues" evidence="1">
    <location>
        <begin position="109"/>
        <end position="131"/>
    </location>
</feature>
<feature type="region of interest" description="Disordered" evidence="1">
    <location>
        <begin position="146"/>
        <end position="195"/>
    </location>
</feature>
<feature type="compositionally biased region" description="Basic and acidic residues" evidence="1">
    <location>
        <begin position="156"/>
        <end position="165"/>
    </location>
</feature>
<accession>A0A7K1LH28</accession>
<dbReference type="Pfam" id="PF03413">
    <property type="entry name" value="PepSY"/>
    <property type="match status" value="2"/>
</dbReference>
<gene>
    <name evidence="4" type="ORF">GMA10_04610</name>
</gene>
<keyword evidence="5" id="KW-1185">Reference proteome</keyword>
<proteinExistence type="predicted"/>
<organism evidence="4 5">
    <name type="scientific">Rothia koreensis</name>
    <dbReference type="NCBI Taxonomy" id="592378"/>
    <lineage>
        <taxon>Bacteria</taxon>
        <taxon>Bacillati</taxon>
        <taxon>Actinomycetota</taxon>
        <taxon>Actinomycetes</taxon>
        <taxon>Micrococcales</taxon>
        <taxon>Micrococcaceae</taxon>
        <taxon>Rothia</taxon>
    </lineage>
</organism>
<evidence type="ECO:0000256" key="2">
    <source>
        <dbReference type="SAM" id="SignalP"/>
    </source>
</evidence>
<dbReference type="AlphaFoldDB" id="A0A7K1LH28"/>
<dbReference type="PROSITE" id="PS51257">
    <property type="entry name" value="PROKAR_LIPOPROTEIN"/>
    <property type="match status" value="1"/>
</dbReference>
<dbReference type="EMBL" id="WOGT01000002">
    <property type="protein sequence ID" value="MUN54499.1"/>
    <property type="molecule type" value="Genomic_DNA"/>
</dbReference>
<dbReference type="InterPro" id="IPR025711">
    <property type="entry name" value="PepSY"/>
</dbReference>
<feature type="region of interest" description="Disordered" evidence="1">
    <location>
        <begin position="20"/>
        <end position="48"/>
    </location>
</feature>
<evidence type="ECO:0000313" key="4">
    <source>
        <dbReference type="EMBL" id="MUN54499.1"/>
    </source>
</evidence>
<feature type="region of interest" description="Disordered" evidence="1">
    <location>
        <begin position="103"/>
        <end position="133"/>
    </location>
</feature>
<feature type="signal peptide" evidence="2">
    <location>
        <begin position="1"/>
        <end position="20"/>
    </location>
</feature>
<evidence type="ECO:0000259" key="3">
    <source>
        <dbReference type="Pfam" id="PF03413"/>
    </source>
</evidence>
<feature type="domain" description="PepSY" evidence="3">
    <location>
        <begin position="136"/>
        <end position="190"/>
    </location>
</feature>
<dbReference type="Proteomes" id="UP000462152">
    <property type="component" value="Unassembled WGS sequence"/>
</dbReference>
<dbReference type="OrthoDB" id="4966533at2"/>
<evidence type="ECO:0000256" key="1">
    <source>
        <dbReference type="SAM" id="MobiDB-lite"/>
    </source>
</evidence>
<sequence length="195" mass="21142">MRRTLVVGASLALAAGLAGCGDDDTDHKSSSSSSASTSASGASSEDLSTKKFPVTWNDALKTAQDKFDGDVSKIELEKGASGKYEYKIELLSDQQKYAIQVDADSGDTVNEKTEDLDKDEVQSERKSDRIDMSSVISLDEAMKKAKQVQDGPINKWKIEGKDRGPQYEFDIDSTSGSEDHEVQIDAHSGDHIEDS</sequence>